<organism evidence="1 2">
    <name type="scientific">Candidatus Fonsibacter lacus</name>
    <dbReference type="NCBI Taxonomy" id="2576439"/>
    <lineage>
        <taxon>Bacteria</taxon>
        <taxon>Pseudomonadati</taxon>
        <taxon>Pseudomonadota</taxon>
        <taxon>Alphaproteobacteria</taxon>
        <taxon>Candidatus Pelagibacterales</taxon>
        <taxon>Candidatus Pelagibacterales incertae sedis</taxon>
        <taxon>Candidatus Fonsibacter</taxon>
    </lineage>
</organism>
<comment type="caution">
    <text evidence="1">The sequence shown here is derived from an EMBL/GenBank/DDBJ whole genome shotgun (WGS) entry which is preliminary data.</text>
</comment>
<dbReference type="AlphaFoldDB" id="A0A965GDK5"/>
<proteinExistence type="predicted"/>
<dbReference type="Proteomes" id="UP000740727">
    <property type="component" value="Unassembled WGS sequence"/>
</dbReference>
<evidence type="ECO:0000313" key="2">
    <source>
        <dbReference type="Proteomes" id="UP000740727"/>
    </source>
</evidence>
<feature type="non-terminal residue" evidence="1">
    <location>
        <position position="1"/>
    </location>
</feature>
<sequence length="464" mass="49290">GIGNCAANPNTACVESFSITTSDGKEVIAKPLSKFPKDAKEFSGKVNSDGSGYAAGLASWIWRAEGDGPGSEHDYLLTGYVQSGGQNRNQSWDDLHVIQFFFEVVPIVRESSSLVKAPEKISQKRVGKNYSEVMSTNYESACFANDTGICLHRRDFPTKSRLKVTLQLPKFISGWLNGRLNKPTVTSAPLSPSYDRVVVDAGPEQNIFAGNWMKKSSLPKLTFKTDAAARMFTGLTNGDNPMSLRDSGEDGALDAYETWAPYLGEKAFAINETWTLSNARVDNPSSCVKKGAGVQGVVATNASAYEATAPTYDKSTGTLNYKVAAPHFAPDGKTENIGTYGLSMSTSLIKCMYGVDQLPTSASISITASDGKERVSTVALQQVGNWVHLSADNFTFSSPTLKIKLNQSAAPASDNSSAGSSAPTKSAAPAAAAAPKISITCVKGKVIKKVIGTAPKCPAGFKKK</sequence>
<protein>
    <submittedName>
        <fullName evidence="1">Uncharacterized protein</fullName>
    </submittedName>
</protein>
<accession>A0A965GDK5</accession>
<name>A0A965GDK5_9PROT</name>
<gene>
    <name evidence="1" type="ORF">EBT44_04750</name>
</gene>
<dbReference type="EMBL" id="RFXN01000061">
    <property type="protein sequence ID" value="NBR94128.1"/>
    <property type="molecule type" value="Genomic_DNA"/>
</dbReference>
<reference evidence="1" key="1">
    <citation type="submission" date="2018-10" db="EMBL/GenBank/DDBJ databases">
        <title>Iterative Subtractive Binning of Freshwater Chronoseries Metagenomes Recovers Nearly Complete Genomes from over Four Hundred Novel Species.</title>
        <authorList>
            <person name="Rodriguez-R L.M."/>
            <person name="Tsementzi D."/>
            <person name="Luo C."/>
            <person name="Konstantinidis K.T."/>
        </authorList>
    </citation>
    <scope>NUCLEOTIDE SEQUENCE</scope>
    <source>
        <strain evidence="1">WB5_2A_028</strain>
    </source>
</reference>
<evidence type="ECO:0000313" key="1">
    <source>
        <dbReference type="EMBL" id="NBR94128.1"/>
    </source>
</evidence>